<feature type="transmembrane region" description="Helical" evidence="5">
    <location>
        <begin position="171"/>
        <end position="190"/>
    </location>
</feature>
<evidence type="ECO:0000256" key="5">
    <source>
        <dbReference type="SAM" id="Phobius"/>
    </source>
</evidence>
<dbReference type="Proteomes" id="UP000663929">
    <property type="component" value="Chromosome"/>
</dbReference>
<dbReference type="EMBL" id="CP071793">
    <property type="protein sequence ID" value="QTD48712.1"/>
    <property type="molecule type" value="Genomic_DNA"/>
</dbReference>
<dbReference type="InterPro" id="IPR011547">
    <property type="entry name" value="SLC26A/SulP_dom"/>
</dbReference>
<feature type="transmembrane region" description="Helical" evidence="5">
    <location>
        <begin position="255"/>
        <end position="276"/>
    </location>
</feature>
<keyword evidence="4 5" id="KW-0472">Membrane</keyword>
<sequence>MTQNNGRTQLEKPGFNGAEIVQNVVAGLTVSFVAISLGAAFGVLSGRGAYAGIISAGVIAFITALLGGTRIQCSGPTAPMTAVTLIVVTAASQQDYSRWPGVTADHFINLAIIMTGLILIVAGIVRLGRFIALVPKVVISGFMNGIAILIWMDQIRKIFGIGGAKAYEGPVLLNTVVAICTLLLLFILPIKLRRWLGDKHRFFPATLITIVGMSALVHLAGWDIERVHLEATLSSFGDFKDLLAAQFPTSWAPDLLMAVMPFALQLALLAYLDSLLTSLVIDKMTDEQTGQNKELVAQGAANLVTGFLAGIPGAQATIRSVLILKENATLRLAGIMVGVFVLIEMMLFQNYVKLIPQAVFAGLLIKVGYDVFDWLPVWLYARERAKKRHEGLHTYIKTRYQDPIHVTHLEMAFIIGTTLVTVVYNLNAAVIGFSVLFMIGKRFWHIRDLKPVEETGAMGAED</sequence>
<keyword evidence="8" id="KW-1185">Reference proteome</keyword>
<feature type="transmembrane region" description="Helical" evidence="5">
    <location>
        <begin position="202"/>
        <end position="222"/>
    </location>
</feature>
<dbReference type="InterPro" id="IPR052706">
    <property type="entry name" value="Membrane-Transporter-like"/>
</dbReference>
<dbReference type="PANTHER" id="PTHR43310">
    <property type="entry name" value="SULFATE TRANSPORTER YBAR-RELATED"/>
    <property type="match status" value="1"/>
</dbReference>
<evidence type="ECO:0000256" key="2">
    <source>
        <dbReference type="ARBA" id="ARBA00022692"/>
    </source>
</evidence>
<feature type="transmembrane region" description="Helical" evidence="5">
    <location>
        <begin position="130"/>
        <end position="151"/>
    </location>
</feature>
<name>A0A8A4THS4_SULCO</name>
<comment type="subcellular location">
    <subcellularLocation>
        <location evidence="1">Membrane</location>
        <topology evidence="1">Multi-pass membrane protein</topology>
    </subcellularLocation>
</comment>
<feature type="transmembrane region" description="Helical" evidence="5">
    <location>
        <begin position="106"/>
        <end position="125"/>
    </location>
</feature>
<dbReference type="RefSeq" id="WP_237378363.1">
    <property type="nucleotide sequence ID" value="NZ_CP071793.1"/>
</dbReference>
<dbReference type="Pfam" id="PF00916">
    <property type="entry name" value="Sulfate_transp"/>
    <property type="match status" value="1"/>
</dbReference>
<dbReference type="PANTHER" id="PTHR43310:SF1">
    <property type="entry name" value="SULFATE TRANSPORTER YBAR-RELATED"/>
    <property type="match status" value="1"/>
</dbReference>
<feature type="transmembrane region" description="Helical" evidence="5">
    <location>
        <begin position="411"/>
        <end position="439"/>
    </location>
</feature>
<dbReference type="KEGG" id="scor:J3U87_24285"/>
<organism evidence="7 8">
    <name type="scientific">Sulfidibacter corallicola</name>
    <dbReference type="NCBI Taxonomy" id="2818388"/>
    <lineage>
        <taxon>Bacteria</taxon>
        <taxon>Pseudomonadati</taxon>
        <taxon>Acidobacteriota</taxon>
        <taxon>Holophagae</taxon>
        <taxon>Acanthopleuribacterales</taxon>
        <taxon>Acanthopleuribacteraceae</taxon>
        <taxon>Sulfidibacter</taxon>
    </lineage>
</organism>
<keyword evidence="3 5" id="KW-1133">Transmembrane helix</keyword>
<reference evidence="7" key="1">
    <citation type="submission" date="2021-03" db="EMBL/GenBank/DDBJ databases">
        <title>Acanthopleuribacteraceae sp. M133.</title>
        <authorList>
            <person name="Wang G."/>
        </authorList>
    </citation>
    <scope>NUCLEOTIDE SEQUENCE</scope>
    <source>
        <strain evidence="7">M133</strain>
    </source>
</reference>
<evidence type="ECO:0000256" key="3">
    <source>
        <dbReference type="ARBA" id="ARBA00022989"/>
    </source>
</evidence>
<feature type="domain" description="SLC26A/SulP transporter" evidence="6">
    <location>
        <begin position="22"/>
        <end position="374"/>
    </location>
</feature>
<proteinExistence type="predicted"/>
<accession>A0A8A4THS4</accession>
<evidence type="ECO:0000313" key="8">
    <source>
        <dbReference type="Proteomes" id="UP000663929"/>
    </source>
</evidence>
<feature type="transmembrane region" description="Helical" evidence="5">
    <location>
        <begin position="20"/>
        <end position="43"/>
    </location>
</feature>
<feature type="transmembrane region" description="Helical" evidence="5">
    <location>
        <begin position="49"/>
        <end position="66"/>
    </location>
</feature>
<keyword evidence="2 5" id="KW-0812">Transmembrane</keyword>
<evidence type="ECO:0000256" key="4">
    <source>
        <dbReference type="ARBA" id="ARBA00023136"/>
    </source>
</evidence>
<gene>
    <name evidence="7" type="ORF">J3U87_24285</name>
</gene>
<feature type="transmembrane region" description="Helical" evidence="5">
    <location>
        <begin position="328"/>
        <end position="348"/>
    </location>
</feature>
<evidence type="ECO:0000259" key="6">
    <source>
        <dbReference type="Pfam" id="PF00916"/>
    </source>
</evidence>
<dbReference type="GO" id="GO:0016020">
    <property type="term" value="C:membrane"/>
    <property type="evidence" value="ECO:0007669"/>
    <property type="project" value="UniProtKB-SubCell"/>
</dbReference>
<protein>
    <submittedName>
        <fullName evidence="7">SulP family inorganic anion transporter</fullName>
    </submittedName>
</protein>
<evidence type="ECO:0000256" key="1">
    <source>
        <dbReference type="ARBA" id="ARBA00004141"/>
    </source>
</evidence>
<evidence type="ECO:0000313" key="7">
    <source>
        <dbReference type="EMBL" id="QTD48712.1"/>
    </source>
</evidence>
<dbReference type="AlphaFoldDB" id="A0A8A4THS4"/>